<reference evidence="2" key="2">
    <citation type="submission" date="2016-02" db="EMBL/GenBank/DDBJ databases">
        <title>Draft genome sequence of five rapidly growing Mycobacterium species.</title>
        <authorList>
            <person name="Katahira K."/>
            <person name="Gotou Y."/>
            <person name="Iida K."/>
            <person name="Ogura Y."/>
            <person name="Hayashi T."/>
        </authorList>
    </citation>
    <scope>NUCLEOTIDE SEQUENCE [LARGE SCALE GENOMIC DNA]</scope>
    <source>
        <strain evidence="2">JCM6368</strain>
    </source>
</reference>
<dbReference type="Proteomes" id="UP000069705">
    <property type="component" value="Unassembled WGS sequence"/>
</dbReference>
<accession>A0A100WQ48</accession>
<dbReference type="RefSeq" id="WP_061263642.1">
    <property type="nucleotide sequence ID" value="NZ_BCSZ01000025.1"/>
</dbReference>
<proteinExistence type="predicted"/>
<evidence type="ECO:0000313" key="1">
    <source>
        <dbReference type="EMBL" id="GAT02540.1"/>
    </source>
</evidence>
<name>A0A100WQ48_MYCFO</name>
<evidence type="ECO:0000313" key="2">
    <source>
        <dbReference type="Proteomes" id="UP000069705"/>
    </source>
</evidence>
<dbReference type="EMBL" id="BCSZ01000025">
    <property type="protein sequence ID" value="GAT02540.1"/>
    <property type="molecule type" value="Genomic_DNA"/>
</dbReference>
<gene>
    <name evidence="1" type="ORF">RMCFA_2652</name>
</gene>
<sequence length="134" mass="14583">MNPAEARSTRGERVIGSDPLAPLAADLTVGLVIAARLEGRSVPARVERIIRRPNGSVFAAVRTVLTGVFGYVRFDGHRRVHVLPKHYGICVECQSLSPCPHQQIEEQAARLHAESDPINELELTYYAADVGGAE</sequence>
<dbReference type="AlphaFoldDB" id="A0A100WQ48"/>
<protein>
    <submittedName>
        <fullName evidence="1">Uncharacterized protein</fullName>
    </submittedName>
</protein>
<comment type="caution">
    <text evidence="1">The sequence shown here is derived from an EMBL/GenBank/DDBJ whole genome shotgun (WGS) entry which is preliminary data.</text>
</comment>
<organism evidence="1 2">
    <name type="scientific">Mycolicibacterium fortuitum subsp. acetamidolyticum</name>
    <dbReference type="NCBI Taxonomy" id="144550"/>
    <lineage>
        <taxon>Bacteria</taxon>
        <taxon>Bacillati</taxon>
        <taxon>Actinomycetota</taxon>
        <taxon>Actinomycetes</taxon>
        <taxon>Mycobacteriales</taxon>
        <taxon>Mycobacteriaceae</taxon>
        <taxon>Mycolicibacterium</taxon>
    </lineage>
</organism>
<reference evidence="1 2" key="1">
    <citation type="journal article" date="2016" name="Genome Announc.">
        <title>Draft Genome Sequences of Five Rapidly Growing Mycobacterium Species, M. thermoresistibile, M. fortuitum subsp. acetamidolyticum, M. canariasense, M. brisbanense, and M. novocastrense.</title>
        <authorList>
            <person name="Katahira K."/>
            <person name="Ogura Y."/>
            <person name="Gotoh Y."/>
            <person name="Hayashi T."/>
        </authorList>
    </citation>
    <scope>NUCLEOTIDE SEQUENCE [LARGE SCALE GENOMIC DNA]</scope>
    <source>
        <strain evidence="1 2">JCM6368</strain>
    </source>
</reference>